<evidence type="ECO:0000256" key="2">
    <source>
        <dbReference type="ARBA" id="ARBA00022723"/>
    </source>
</evidence>
<dbReference type="PANTHER" id="PTHR46300">
    <property type="entry name" value="P450, PUTATIVE (EUROFUNG)-RELATED-RELATED"/>
    <property type="match status" value="1"/>
</dbReference>
<dbReference type="GO" id="GO:0005506">
    <property type="term" value="F:iron ion binding"/>
    <property type="evidence" value="ECO:0007669"/>
    <property type="project" value="InterPro"/>
</dbReference>
<dbReference type="GO" id="GO:0004497">
    <property type="term" value="F:monooxygenase activity"/>
    <property type="evidence" value="ECO:0007669"/>
    <property type="project" value="UniProtKB-KW"/>
</dbReference>
<evidence type="ECO:0000256" key="5">
    <source>
        <dbReference type="RuleBase" id="RU000461"/>
    </source>
</evidence>
<evidence type="ECO:0000256" key="3">
    <source>
        <dbReference type="ARBA" id="ARBA00023002"/>
    </source>
</evidence>
<dbReference type="InterPro" id="IPR001128">
    <property type="entry name" value="Cyt_P450"/>
</dbReference>
<dbReference type="PRINTS" id="PR00359">
    <property type="entry name" value="BP450"/>
</dbReference>
<dbReference type="SUPFAM" id="SSF48264">
    <property type="entry name" value="Cytochrome P450"/>
    <property type="match status" value="1"/>
</dbReference>
<dbReference type="EMBL" id="KQ947420">
    <property type="protein sequence ID" value="KUJ14209.1"/>
    <property type="molecule type" value="Genomic_DNA"/>
</dbReference>
<proteinExistence type="inferred from homology"/>
<dbReference type="PANTHER" id="PTHR46300:SF9">
    <property type="entry name" value="P450, PUTATIVE-RELATED"/>
    <property type="match status" value="1"/>
</dbReference>
<dbReference type="PROSITE" id="PS00086">
    <property type="entry name" value="CYTOCHROME_P450"/>
    <property type="match status" value="1"/>
</dbReference>
<keyword evidence="7" id="KW-1185">Reference proteome</keyword>
<gene>
    <name evidence="6" type="ORF">LY89DRAFT_736256</name>
</gene>
<keyword evidence="2 5" id="KW-0479">Metal-binding</keyword>
<dbReference type="RefSeq" id="XP_018068564.1">
    <property type="nucleotide sequence ID" value="XM_018220098.1"/>
</dbReference>
<dbReference type="GO" id="GO:0016705">
    <property type="term" value="F:oxidoreductase activity, acting on paired donors, with incorporation or reduction of molecular oxygen"/>
    <property type="evidence" value="ECO:0007669"/>
    <property type="project" value="InterPro"/>
</dbReference>
<dbReference type="InterPro" id="IPR036396">
    <property type="entry name" value="Cyt_P450_sf"/>
</dbReference>
<keyword evidence="4 5" id="KW-0408">Iron</keyword>
<evidence type="ECO:0000256" key="1">
    <source>
        <dbReference type="ARBA" id="ARBA00010617"/>
    </source>
</evidence>
<evidence type="ECO:0000256" key="4">
    <source>
        <dbReference type="ARBA" id="ARBA00023004"/>
    </source>
</evidence>
<keyword evidence="5" id="KW-0503">Monooxygenase</keyword>
<dbReference type="STRING" id="149040.A0A194X2H3"/>
<dbReference type="Pfam" id="PF00067">
    <property type="entry name" value="p450"/>
    <property type="match status" value="1"/>
</dbReference>
<evidence type="ECO:0000313" key="7">
    <source>
        <dbReference type="Proteomes" id="UP000070700"/>
    </source>
</evidence>
<comment type="similarity">
    <text evidence="1 5">Belongs to the cytochrome P450 family.</text>
</comment>
<dbReference type="InParanoid" id="A0A194X2H3"/>
<dbReference type="InterPro" id="IPR002397">
    <property type="entry name" value="Cyt_P450_B"/>
</dbReference>
<dbReference type="KEGG" id="psco:LY89DRAFT_736256"/>
<dbReference type="GO" id="GO:0020037">
    <property type="term" value="F:heme binding"/>
    <property type="evidence" value="ECO:0007669"/>
    <property type="project" value="InterPro"/>
</dbReference>
<keyword evidence="3 5" id="KW-0560">Oxidoreductase</keyword>
<dbReference type="Gene3D" id="1.10.630.10">
    <property type="entry name" value="Cytochrome P450"/>
    <property type="match status" value="1"/>
</dbReference>
<dbReference type="GeneID" id="28829824"/>
<dbReference type="AlphaFoldDB" id="A0A194X2H3"/>
<evidence type="ECO:0000313" key="6">
    <source>
        <dbReference type="EMBL" id="KUJ14209.1"/>
    </source>
</evidence>
<organism evidence="6 7">
    <name type="scientific">Mollisia scopiformis</name>
    <name type="common">Conifer needle endophyte fungus</name>
    <name type="synonym">Phialocephala scopiformis</name>
    <dbReference type="NCBI Taxonomy" id="149040"/>
    <lineage>
        <taxon>Eukaryota</taxon>
        <taxon>Fungi</taxon>
        <taxon>Dikarya</taxon>
        <taxon>Ascomycota</taxon>
        <taxon>Pezizomycotina</taxon>
        <taxon>Leotiomycetes</taxon>
        <taxon>Helotiales</taxon>
        <taxon>Mollisiaceae</taxon>
        <taxon>Mollisia</taxon>
    </lineage>
</organism>
<reference evidence="6 7" key="1">
    <citation type="submission" date="2015-10" db="EMBL/GenBank/DDBJ databases">
        <title>Full genome of DAOMC 229536 Phialocephala scopiformis, a fungal endophyte of spruce producing the potent anti-insectan compound rugulosin.</title>
        <authorList>
            <consortium name="DOE Joint Genome Institute"/>
            <person name="Walker A.K."/>
            <person name="Frasz S.L."/>
            <person name="Seifert K.A."/>
            <person name="Miller J.D."/>
            <person name="Mondo S.J."/>
            <person name="Labutti K."/>
            <person name="Lipzen A."/>
            <person name="Dockter R."/>
            <person name="Kennedy M."/>
            <person name="Grigoriev I.V."/>
            <person name="Spatafora J.W."/>
        </authorList>
    </citation>
    <scope>NUCLEOTIDE SEQUENCE [LARGE SCALE GENOMIC DNA]</scope>
    <source>
        <strain evidence="6 7">CBS 120377</strain>
    </source>
</reference>
<dbReference type="InterPro" id="IPR017972">
    <property type="entry name" value="Cyt_P450_CS"/>
</dbReference>
<keyword evidence="5" id="KW-0349">Heme</keyword>
<name>A0A194X2H3_MOLSC</name>
<dbReference type="OrthoDB" id="1055148at2759"/>
<protein>
    <submittedName>
        <fullName evidence="6">Cytochrome P450</fullName>
    </submittedName>
</protein>
<dbReference type="InterPro" id="IPR050364">
    <property type="entry name" value="Cytochrome_P450_fung"/>
</dbReference>
<sequence>MASLQKGSPLDTLLEIGRTSSVLSPGTIGLFLTLLLWTLYKQATQAQVPKIAKTPEAPDTLPFVGNLMSLGGRLNENDCTIYSRWSKKLGNDIFQMRLGSERALVVNTFAKIKDLWVGHSNYLIDKPQQHGFAKLLEQTHLDIYPYLRQIVFDLALSLTYGTVSSGVDDEFTDALVASINQISYFRASTQRFRDYVPMLRLLVPSFASGNLVASAEKERQKRLDVIYAALKERTAAGEQADCIVNGLVKDNLSEGEIHRTCKALLQAAPDSTASSVYLVIGWFSTPEGREFQDLLYKEILKVYGGDRDKEWKMAFREESVELLVSLYKETLRFWTTTPFAVPRTTVKDVNYAGTTIPKGTTMIMSAQQANHDEAWHGDDAKTFKPARFVGNPTSLPHLTFGAGARICPAAALSNRII</sequence>
<accession>A0A194X2H3</accession>
<dbReference type="Proteomes" id="UP000070700">
    <property type="component" value="Unassembled WGS sequence"/>
</dbReference>